<accession>A0AA35P107</accession>
<feature type="transmembrane region" description="Helical" evidence="2">
    <location>
        <begin position="12"/>
        <end position="35"/>
    </location>
</feature>
<name>A0AA35P107_9SAUR</name>
<organism evidence="3 4">
    <name type="scientific">Podarcis lilfordi</name>
    <name type="common">Lilford's wall lizard</name>
    <dbReference type="NCBI Taxonomy" id="74358"/>
    <lineage>
        <taxon>Eukaryota</taxon>
        <taxon>Metazoa</taxon>
        <taxon>Chordata</taxon>
        <taxon>Craniata</taxon>
        <taxon>Vertebrata</taxon>
        <taxon>Euteleostomi</taxon>
        <taxon>Lepidosauria</taxon>
        <taxon>Squamata</taxon>
        <taxon>Bifurcata</taxon>
        <taxon>Unidentata</taxon>
        <taxon>Episquamata</taxon>
        <taxon>Laterata</taxon>
        <taxon>Lacertibaenia</taxon>
        <taxon>Lacertidae</taxon>
        <taxon>Podarcis</taxon>
    </lineage>
</organism>
<evidence type="ECO:0000313" key="4">
    <source>
        <dbReference type="Proteomes" id="UP001178461"/>
    </source>
</evidence>
<dbReference type="AlphaFoldDB" id="A0AA35P107"/>
<sequence>MVSRSTLVLSLWVVIIDTSGFLLLRCKVVIVGFNFRLYSYEYFMKFIADMSPALIINGNCYVPDQPPAISQNKNAREKNGPRQNFRGSQKRNRK</sequence>
<feature type="region of interest" description="Disordered" evidence="1">
    <location>
        <begin position="67"/>
        <end position="94"/>
    </location>
</feature>
<gene>
    <name evidence="3" type="ORF">PODLI_1B019715</name>
</gene>
<evidence type="ECO:0000256" key="2">
    <source>
        <dbReference type="SAM" id="Phobius"/>
    </source>
</evidence>
<dbReference type="Proteomes" id="UP001178461">
    <property type="component" value="Chromosome 2"/>
</dbReference>
<reference evidence="3" key="1">
    <citation type="submission" date="2022-12" db="EMBL/GenBank/DDBJ databases">
        <authorList>
            <person name="Alioto T."/>
            <person name="Alioto T."/>
            <person name="Gomez Garrido J."/>
        </authorList>
    </citation>
    <scope>NUCLEOTIDE SEQUENCE</scope>
</reference>
<proteinExistence type="predicted"/>
<evidence type="ECO:0000313" key="3">
    <source>
        <dbReference type="EMBL" id="CAI5768323.1"/>
    </source>
</evidence>
<keyword evidence="2" id="KW-0812">Transmembrane</keyword>
<protein>
    <submittedName>
        <fullName evidence="3">Uncharacterized protein</fullName>
    </submittedName>
</protein>
<dbReference type="EMBL" id="OX395127">
    <property type="protein sequence ID" value="CAI5768323.1"/>
    <property type="molecule type" value="Genomic_DNA"/>
</dbReference>
<keyword evidence="2" id="KW-1133">Transmembrane helix</keyword>
<keyword evidence="2" id="KW-0472">Membrane</keyword>
<keyword evidence="4" id="KW-1185">Reference proteome</keyword>
<evidence type="ECO:0000256" key="1">
    <source>
        <dbReference type="SAM" id="MobiDB-lite"/>
    </source>
</evidence>